<protein>
    <submittedName>
        <fullName evidence="1">Uncharacterized protein</fullName>
    </submittedName>
</protein>
<accession>A0ABV0UPA1</accession>
<dbReference type="EMBL" id="JAHRIQ010081322">
    <property type="protein sequence ID" value="MEQ2246931.1"/>
    <property type="molecule type" value="Genomic_DNA"/>
</dbReference>
<sequence length="109" mass="12512">MNTQSDHTLKAIPRSRTLALVLRTEISRLLPNVWPLLEQLSGLGPVVYNTERTLIISGVLHYNIPPVIGAWRCLSCTRRCALPVSWLTESYYTFPLFRRKINVAVRKCF</sequence>
<organism evidence="1 2">
    <name type="scientific">Ilyodon furcidens</name>
    <name type="common">goldbreast splitfin</name>
    <dbReference type="NCBI Taxonomy" id="33524"/>
    <lineage>
        <taxon>Eukaryota</taxon>
        <taxon>Metazoa</taxon>
        <taxon>Chordata</taxon>
        <taxon>Craniata</taxon>
        <taxon>Vertebrata</taxon>
        <taxon>Euteleostomi</taxon>
        <taxon>Actinopterygii</taxon>
        <taxon>Neopterygii</taxon>
        <taxon>Teleostei</taxon>
        <taxon>Neoteleostei</taxon>
        <taxon>Acanthomorphata</taxon>
        <taxon>Ovalentaria</taxon>
        <taxon>Atherinomorphae</taxon>
        <taxon>Cyprinodontiformes</taxon>
        <taxon>Goodeidae</taxon>
        <taxon>Ilyodon</taxon>
    </lineage>
</organism>
<proteinExistence type="predicted"/>
<dbReference type="Proteomes" id="UP001482620">
    <property type="component" value="Unassembled WGS sequence"/>
</dbReference>
<reference evidence="1 2" key="1">
    <citation type="submission" date="2021-06" db="EMBL/GenBank/DDBJ databases">
        <authorList>
            <person name="Palmer J.M."/>
        </authorList>
    </citation>
    <scope>NUCLEOTIDE SEQUENCE [LARGE SCALE GENOMIC DNA]</scope>
    <source>
        <strain evidence="2">if_2019</strain>
        <tissue evidence="1">Muscle</tissue>
    </source>
</reference>
<gene>
    <name evidence="1" type="ORF">ILYODFUR_004160</name>
</gene>
<keyword evidence="2" id="KW-1185">Reference proteome</keyword>
<evidence type="ECO:0000313" key="1">
    <source>
        <dbReference type="EMBL" id="MEQ2246931.1"/>
    </source>
</evidence>
<comment type="caution">
    <text evidence="1">The sequence shown here is derived from an EMBL/GenBank/DDBJ whole genome shotgun (WGS) entry which is preliminary data.</text>
</comment>
<name>A0ABV0UPA1_9TELE</name>
<evidence type="ECO:0000313" key="2">
    <source>
        <dbReference type="Proteomes" id="UP001482620"/>
    </source>
</evidence>